<proteinExistence type="inferred from homology"/>
<dbReference type="InterPro" id="IPR007627">
    <property type="entry name" value="RNA_pol_sigma70_r2"/>
</dbReference>
<dbReference type="SUPFAM" id="SSF88946">
    <property type="entry name" value="Sigma2 domain of RNA polymerase sigma factors"/>
    <property type="match status" value="1"/>
</dbReference>
<accession>A0ABT6ASI0</accession>
<evidence type="ECO:0000313" key="9">
    <source>
        <dbReference type="Proteomes" id="UP001216674"/>
    </source>
</evidence>
<evidence type="ECO:0000313" key="8">
    <source>
        <dbReference type="EMBL" id="MDF3835581.1"/>
    </source>
</evidence>
<dbReference type="Pfam" id="PF04545">
    <property type="entry name" value="Sigma70_r4"/>
    <property type="match status" value="1"/>
</dbReference>
<feature type="domain" description="RNA polymerase sigma-70 region 4" evidence="7">
    <location>
        <begin position="174"/>
        <end position="222"/>
    </location>
</feature>
<keyword evidence="4" id="KW-0238">DNA-binding</keyword>
<evidence type="ECO:0000256" key="2">
    <source>
        <dbReference type="ARBA" id="ARBA00023015"/>
    </source>
</evidence>
<sequence>MSARASAHRHAGAHGIGRRCHILPRMNAFVPGASSADPAASRPAGLAALPDTDLMLLVANGLIEQPVAELFRRHNAALYNYVAWLCQGDAGEAEDVAQKTWVKLMTRCGDYQPSAALRTFLFQIARNTWLDQLRGAYQRQRDTLEETHLALPSDDLSPEAEAQLRQNLQGVRQALLALPPAQREVIVLRFFSEMSVEDIALTLGKKFETIKSRLRYAFARLRDSLATAASRERLP</sequence>
<organism evidence="8 9">
    <name type="scientific">Cupriavidus basilensis</name>
    <dbReference type="NCBI Taxonomy" id="68895"/>
    <lineage>
        <taxon>Bacteria</taxon>
        <taxon>Pseudomonadati</taxon>
        <taxon>Pseudomonadota</taxon>
        <taxon>Betaproteobacteria</taxon>
        <taxon>Burkholderiales</taxon>
        <taxon>Burkholderiaceae</taxon>
        <taxon>Cupriavidus</taxon>
    </lineage>
</organism>
<keyword evidence="3" id="KW-0731">Sigma factor</keyword>
<keyword evidence="2" id="KW-0805">Transcription regulation</keyword>
<name>A0ABT6ASI0_9BURK</name>
<dbReference type="PANTHER" id="PTHR43133:SF8">
    <property type="entry name" value="RNA POLYMERASE SIGMA FACTOR HI_1459-RELATED"/>
    <property type="match status" value="1"/>
</dbReference>
<gene>
    <name evidence="8" type="ORF">P3W85_21880</name>
</gene>
<dbReference type="Gene3D" id="1.10.10.10">
    <property type="entry name" value="Winged helix-like DNA-binding domain superfamily/Winged helix DNA-binding domain"/>
    <property type="match status" value="1"/>
</dbReference>
<dbReference type="SUPFAM" id="SSF88659">
    <property type="entry name" value="Sigma3 and sigma4 domains of RNA polymerase sigma factors"/>
    <property type="match status" value="1"/>
</dbReference>
<evidence type="ECO:0000256" key="5">
    <source>
        <dbReference type="ARBA" id="ARBA00023163"/>
    </source>
</evidence>
<comment type="caution">
    <text evidence="8">The sequence shown here is derived from an EMBL/GenBank/DDBJ whole genome shotgun (WGS) entry which is preliminary data.</text>
</comment>
<feature type="domain" description="RNA polymerase sigma-70 region 2" evidence="6">
    <location>
        <begin position="70"/>
        <end position="135"/>
    </location>
</feature>
<dbReference type="CDD" id="cd06171">
    <property type="entry name" value="Sigma70_r4"/>
    <property type="match status" value="1"/>
</dbReference>
<dbReference type="InterPro" id="IPR013325">
    <property type="entry name" value="RNA_pol_sigma_r2"/>
</dbReference>
<dbReference type="PANTHER" id="PTHR43133">
    <property type="entry name" value="RNA POLYMERASE ECF-TYPE SIGMA FACTO"/>
    <property type="match status" value="1"/>
</dbReference>
<dbReference type="InterPro" id="IPR013324">
    <property type="entry name" value="RNA_pol_sigma_r3/r4-like"/>
</dbReference>
<protein>
    <submittedName>
        <fullName evidence="8">Sigma-70 family RNA polymerase sigma factor</fullName>
    </submittedName>
</protein>
<evidence type="ECO:0000259" key="6">
    <source>
        <dbReference type="Pfam" id="PF04542"/>
    </source>
</evidence>
<keyword evidence="9" id="KW-1185">Reference proteome</keyword>
<dbReference type="InterPro" id="IPR036388">
    <property type="entry name" value="WH-like_DNA-bd_sf"/>
</dbReference>
<dbReference type="InterPro" id="IPR039425">
    <property type="entry name" value="RNA_pol_sigma-70-like"/>
</dbReference>
<dbReference type="InterPro" id="IPR007630">
    <property type="entry name" value="RNA_pol_sigma70_r4"/>
</dbReference>
<dbReference type="InterPro" id="IPR014284">
    <property type="entry name" value="RNA_pol_sigma-70_dom"/>
</dbReference>
<evidence type="ECO:0000256" key="1">
    <source>
        <dbReference type="ARBA" id="ARBA00010641"/>
    </source>
</evidence>
<evidence type="ECO:0000256" key="4">
    <source>
        <dbReference type="ARBA" id="ARBA00023125"/>
    </source>
</evidence>
<dbReference type="NCBIfam" id="TIGR02937">
    <property type="entry name" value="sigma70-ECF"/>
    <property type="match status" value="1"/>
</dbReference>
<comment type="similarity">
    <text evidence="1">Belongs to the sigma-70 factor family. ECF subfamily.</text>
</comment>
<dbReference type="Gene3D" id="1.10.1740.10">
    <property type="match status" value="1"/>
</dbReference>
<dbReference type="Pfam" id="PF04542">
    <property type="entry name" value="Sigma70_r2"/>
    <property type="match status" value="1"/>
</dbReference>
<keyword evidence="5" id="KW-0804">Transcription</keyword>
<reference evidence="8 9" key="1">
    <citation type="submission" date="2023-03" db="EMBL/GenBank/DDBJ databases">
        <title>Draft assemblies of triclosan tolerant bacteria isolated from returned activated sludge.</title>
        <authorList>
            <person name="Van Hamelsveld S."/>
        </authorList>
    </citation>
    <scope>NUCLEOTIDE SEQUENCE [LARGE SCALE GENOMIC DNA]</scope>
    <source>
        <strain evidence="8 9">GW210010_S58</strain>
    </source>
</reference>
<evidence type="ECO:0000259" key="7">
    <source>
        <dbReference type="Pfam" id="PF04545"/>
    </source>
</evidence>
<dbReference type="RefSeq" id="WP_276266324.1">
    <property type="nucleotide sequence ID" value="NZ_JARJLM010000364.1"/>
</dbReference>
<evidence type="ECO:0000256" key="3">
    <source>
        <dbReference type="ARBA" id="ARBA00023082"/>
    </source>
</evidence>
<dbReference type="Proteomes" id="UP001216674">
    <property type="component" value="Unassembled WGS sequence"/>
</dbReference>
<dbReference type="EMBL" id="JARJLM010000364">
    <property type="protein sequence ID" value="MDF3835581.1"/>
    <property type="molecule type" value="Genomic_DNA"/>
</dbReference>